<dbReference type="RefSeq" id="WP_376943408.1">
    <property type="nucleotide sequence ID" value="NZ_CP171449.1"/>
</dbReference>
<dbReference type="InterPro" id="IPR013024">
    <property type="entry name" value="GGCT-like"/>
</dbReference>
<proteinExistence type="predicted"/>
<dbReference type="Proteomes" id="UP001589891">
    <property type="component" value="Unassembled WGS sequence"/>
</dbReference>
<protein>
    <submittedName>
        <fullName evidence="2">Gamma-glutamylcyclotransferase family protein</fullName>
        <ecNumber evidence="2">2.3.2.-</ecNumber>
    </submittedName>
</protein>
<organism evidence="2 3">
    <name type="scientific">Azorhizophilus paspali</name>
    <name type="common">Azotobacter paspali</name>
    <dbReference type="NCBI Taxonomy" id="69963"/>
    <lineage>
        <taxon>Bacteria</taxon>
        <taxon>Pseudomonadati</taxon>
        <taxon>Pseudomonadota</taxon>
        <taxon>Gammaproteobacteria</taxon>
        <taxon>Pseudomonadales</taxon>
        <taxon>Pseudomonadaceae</taxon>
        <taxon>Azorhizophilus</taxon>
    </lineage>
</organism>
<evidence type="ECO:0000313" key="2">
    <source>
        <dbReference type="EMBL" id="MFC0708960.1"/>
    </source>
</evidence>
<feature type="region of interest" description="Disordered" evidence="1">
    <location>
        <begin position="59"/>
        <end position="79"/>
    </location>
</feature>
<dbReference type="Gene3D" id="3.10.490.10">
    <property type="entry name" value="Gamma-glutamyl cyclotransferase-like"/>
    <property type="match status" value="1"/>
</dbReference>
<keyword evidence="3" id="KW-1185">Reference proteome</keyword>
<name>A0ABV6SKU5_AZOPA</name>
<dbReference type="GO" id="GO:0016746">
    <property type="term" value="F:acyltransferase activity"/>
    <property type="evidence" value="ECO:0007669"/>
    <property type="project" value="UniProtKB-KW"/>
</dbReference>
<sequence>MSVSQDNYLLYFAYGVDMNPEHIAARCDEPQVFMVAHLPDHALAFFGYADKACSTRAGRRGSCRPTPVTPGVGGHPADWRDDRVPGYMARRRLTGPWPFSDRRSECSLDGWRVDVAPGRTIGFGNV</sequence>
<evidence type="ECO:0000256" key="1">
    <source>
        <dbReference type="SAM" id="MobiDB-lite"/>
    </source>
</evidence>
<keyword evidence="2" id="KW-0808">Transferase</keyword>
<accession>A0ABV6SKU5</accession>
<gene>
    <name evidence="2" type="ORF">ACFFGX_04920</name>
</gene>
<comment type="caution">
    <text evidence="2">The sequence shown here is derived from an EMBL/GenBank/DDBJ whole genome shotgun (WGS) entry which is preliminary data.</text>
</comment>
<dbReference type="CDD" id="cd06661">
    <property type="entry name" value="GGCT_like"/>
    <property type="match status" value="1"/>
</dbReference>
<reference evidence="2 3" key="1">
    <citation type="submission" date="2024-09" db="EMBL/GenBank/DDBJ databases">
        <authorList>
            <person name="Sun Q."/>
            <person name="Mori K."/>
        </authorList>
    </citation>
    <scope>NUCLEOTIDE SEQUENCE [LARGE SCALE GENOMIC DNA]</scope>
    <source>
        <strain evidence="2 3">NCAIM B.01794</strain>
    </source>
</reference>
<dbReference type="EC" id="2.3.2.-" evidence="2"/>
<keyword evidence="2" id="KW-0012">Acyltransferase</keyword>
<evidence type="ECO:0000313" key="3">
    <source>
        <dbReference type="Proteomes" id="UP001589891"/>
    </source>
</evidence>
<dbReference type="EMBL" id="JBHLSS010000032">
    <property type="protein sequence ID" value="MFC0708960.1"/>
    <property type="molecule type" value="Genomic_DNA"/>
</dbReference>